<organism evidence="1">
    <name type="scientific">Shewanella oncorhynchi</name>
    <dbReference type="NCBI Taxonomy" id="2726434"/>
    <lineage>
        <taxon>Bacteria</taxon>
        <taxon>Pseudomonadati</taxon>
        <taxon>Pseudomonadota</taxon>
        <taxon>Gammaproteobacteria</taxon>
        <taxon>Alteromonadales</taxon>
        <taxon>Shewanellaceae</taxon>
        <taxon>Shewanella</taxon>
    </lineage>
</organism>
<gene>
    <name evidence="1" type="ORF">RA178_20390</name>
</gene>
<sequence>MALSTAIEIEAFADKLTESADMLHAKTVAAAAKKLISHEVAQQAFEQASILRQEANSFYIDAAQKVLQDLDMSQDEILGIIDKAKSHIELIDKIEEGLVIVTQLLDLVAKVQSADIKGVISVTKELKNQFKD</sequence>
<evidence type="ECO:0000313" key="1">
    <source>
        <dbReference type="EMBL" id="WMB72737.1"/>
    </source>
</evidence>
<dbReference type="Proteomes" id="UP001236800">
    <property type="component" value="Chromosome"/>
</dbReference>
<dbReference type="GeneID" id="301341594"/>
<dbReference type="AlphaFoldDB" id="A0AA50KDP4"/>
<reference evidence="1" key="1">
    <citation type="submission" date="2023-08" db="EMBL/GenBank/DDBJ databases">
        <title>Complete genome sequence of Shewanella oncorhynchi Z-P2, a siderophore putrebactin-producing bacterium.</title>
        <authorList>
            <person name="Zhang Y."/>
        </authorList>
    </citation>
    <scope>NUCLEOTIDE SEQUENCE</scope>
    <source>
        <strain evidence="1">Z-P2</strain>
    </source>
</reference>
<dbReference type="KEGG" id="sog:RA178_20390"/>
<accession>A0AA50KDP4</accession>
<name>A0AA50KDP4_9GAMM</name>
<proteinExistence type="predicted"/>
<dbReference type="EMBL" id="CP132914">
    <property type="protein sequence ID" value="WMB72737.1"/>
    <property type="molecule type" value="Genomic_DNA"/>
</dbReference>
<dbReference type="RefSeq" id="WP_306683628.1">
    <property type="nucleotide sequence ID" value="NZ_CP132914.1"/>
</dbReference>
<protein>
    <submittedName>
        <fullName evidence="1">Uncharacterized protein</fullName>
    </submittedName>
</protein>